<evidence type="ECO:0000313" key="2">
    <source>
        <dbReference type="Proteomes" id="UP000201785"/>
    </source>
</evidence>
<dbReference type="GeneID" id="29081950"/>
<reference evidence="1 2" key="1">
    <citation type="journal article" date="2016" name="Genome Announc.">
        <title>Complete Genome Sequence of Bacteriophage Deep-Blue Infecting Emetic Bacillus cereus.</title>
        <authorList>
            <person name="Hock L."/>
            <person name="Gillis A."/>
            <person name="Mahillon J."/>
        </authorList>
    </citation>
    <scope>NUCLEOTIDE SEQUENCE [LARGE SCALE GENOMIC DNA]</scope>
</reference>
<accession>A0A140HLY2</accession>
<organism evidence="1 2">
    <name type="scientific">Bacillus phage Deep Blue</name>
    <dbReference type="NCBI Taxonomy" id="1792245"/>
    <lineage>
        <taxon>Viruses</taxon>
        <taxon>Duplodnaviria</taxon>
        <taxon>Heunggongvirae</taxon>
        <taxon>Uroviricota</taxon>
        <taxon>Caudoviricetes</taxon>
        <taxon>Herelleviridae</taxon>
        <taxon>Bastillevirinae</taxon>
        <taxon>Caeruleovirus</taxon>
        <taxon>Caeruleovirus deepblue</taxon>
    </lineage>
</organism>
<keyword evidence="2" id="KW-1185">Reference proteome</keyword>
<evidence type="ECO:0000313" key="1">
    <source>
        <dbReference type="EMBL" id="AMO25994.1"/>
    </source>
</evidence>
<proteinExistence type="predicted"/>
<dbReference type="RefSeq" id="YP_009285483.1">
    <property type="nucleotide sequence ID" value="NC_031056.1"/>
</dbReference>
<gene>
    <name evidence="1" type="ORF">Blue_171</name>
</gene>
<name>A0A140HLY2_9CAUD</name>
<protein>
    <submittedName>
        <fullName evidence="1">Uncharacterized protein</fullName>
    </submittedName>
</protein>
<dbReference type="KEGG" id="vg:29081950"/>
<sequence>MEKERKRVQKGPQYKKRQRDKLAYQLGLVIEETMDEFDIEDLQEDKPRSEWTSLDYFIEEYIEKKRHHEMCKVMGEVRG</sequence>
<dbReference type="Proteomes" id="UP000201785">
    <property type="component" value="Segment"/>
</dbReference>
<dbReference type="EMBL" id="KU577463">
    <property type="protein sequence ID" value="AMO25994.1"/>
    <property type="molecule type" value="Genomic_DNA"/>
</dbReference>